<keyword evidence="3" id="KW-1185">Reference proteome</keyword>
<sequence>MARLLSRYCQWVPQLRLLRHSEHALRPQLQFGQGSQARRQASACGSMGNMGAVSLPLSSD</sequence>
<dbReference type="Proteomes" id="UP000268285">
    <property type="component" value="Unassembled WGS sequence"/>
</dbReference>
<evidence type="ECO:0000313" key="3">
    <source>
        <dbReference type="Proteomes" id="UP000268285"/>
    </source>
</evidence>
<evidence type="ECO:0000256" key="1">
    <source>
        <dbReference type="SAM" id="MobiDB-lite"/>
    </source>
</evidence>
<feature type="compositionally biased region" description="Polar residues" evidence="1">
    <location>
        <begin position="30"/>
        <end position="39"/>
    </location>
</feature>
<organism evidence="2 3">
    <name type="scientific">Mycobacterium pseudokansasii</name>
    <dbReference type="NCBI Taxonomy" id="2341080"/>
    <lineage>
        <taxon>Bacteria</taxon>
        <taxon>Bacillati</taxon>
        <taxon>Actinomycetota</taxon>
        <taxon>Actinomycetes</taxon>
        <taxon>Mycobacteriales</taxon>
        <taxon>Mycobacteriaceae</taxon>
        <taxon>Mycobacterium</taxon>
    </lineage>
</organism>
<protein>
    <submittedName>
        <fullName evidence="2">Uncharacterized protein</fullName>
    </submittedName>
</protein>
<evidence type="ECO:0000313" key="2">
    <source>
        <dbReference type="EMBL" id="VBA51526.1"/>
    </source>
</evidence>
<accession>A0A498QU82</accession>
<feature type="region of interest" description="Disordered" evidence="1">
    <location>
        <begin position="30"/>
        <end position="60"/>
    </location>
</feature>
<gene>
    <name evidence="2" type="ORF">LAUMK142_03139</name>
</gene>
<dbReference type="EMBL" id="UPHU01000001">
    <property type="protein sequence ID" value="VBA51526.1"/>
    <property type="molecule type" value="Genomic_DNA"/>
</dbReference>
<reference evidence="2 3" key="1">
    <citation type="submission" date="2018-09" db="EMBL/GenBank/DDBJ databases">
        <authorList>
            <person name="Tagini F."/>
        </authorList>
    </citation>
    <scope>NUCLEOTIDE SEQUENCE [LARGE SCALE GENOMIC DNA]</scope>
    <source>
        <strain evidence="2 3">MK142</strain>
    </source>
</reference>
<proteinExistence type="predicted"/>
<name>A0A498QU82_9MYCO</name>
<dbReference type="AlphaFoldDB" id="A0A498QU82"/>